<proteinExistence type="predicted"/>
<evidence type="ECO:0000313" key="2">
    <source>
        <dbReference type="EMBL" id="ONI04892.1"/>
    </source>
</evidence>
<organism evidence="2 3">
    <name type="scientific">Prunus persica</name>
    <name type="common">Peach</name>
    <name type="synonym">Amygdalus persica</name>
    <dbReference type="NCBI Taxonomy" id="3760"/>
    <lineage>
        <taxon>Eukaryota</taxon>
        <taxon>Viridiplantae</taxon>
        <taxon>Streptophyta</taxon>
        <taxon>Embryophyta</taxon>
        <taxon>Tracheophyta</taxon>
        <taxon>Spermatophyta</taxon>
        <taxon>Magnoliopsida</taxon>
        <taxon>eudicotyledons</taxon>
        <taxon>Gunneridae</taxon>
        <taxon>Pentapetalae</taxon>
        <taxon>rosids</taxon>
        <taxon>fabids</taxon>
        <taxon>Rosales</taxon>
        <taxon>Rosaceae</taxon>
        <taxon>Amygdaloideae</taxon>
        <taxon>Amygdaleae</taxon>
        <taxon>Prunus</taxon>
    </lineage>
</organism>
<keyword evidence="3" id="KW-1185">Reference proteome</keyword>
<feature type="compositionally biased region" description="Low complexity" evidence="1">
    <location>
        <begin position="1"/>
        <end position="12"/>
    </location>
</feature>
<name>A0A251P020_PRUPE</name>
<feature type="region of interest" description="Disordered" evidence="1">
    <location>
        <begin position="1"/>
        <end position="33"/>
    </location>
</feature>
<dbReference type="EMBL" id="CM007656">
    <property type="protein sequence ID" value="ONI04892.1"/>
    <property type="molecule type" value="Genomic_DNA"/>
</dbReference>
<gene>
    <name evidence="2" type="ORF">PRUPE_6G346600</name>
</gene>
<reference evidence="2 3" key="1">
    <citation type="journal article" date="2013" name="Nat. Genet.">
        <title>The high-quality draft genome of peach (Prunus persica) identifies unique patterns of genetic diversity, domestication and genome evolution.</title>
        <authorList>
            <consortium name="International Peach Genome Initiative"/>
            <person name="Verde I."/>
            <person name="Abbott A.G."/>
            <person name="Scalabrin S."/>
            <person name="Jung S."/>
            <person name="Shu S."/>
            <person name="Marroni F."/>
            <person name="Zhebentyayeva T."/>
            <person name="Dettori M.T."/>
            <person name="Grimwood J."/>
            <person name="Cattonaro F."/>
            <person name="Zuccolo A."/>
            <person name="Rossini L."/>
            <person name="Jenkins J."/>
            <person name="Vendramin E."/>
            <person name="Meisel L.A."/>
            <person name="Decroocq V."/>
            <person name="Sosinski B."/>
            <person name="Prochnik S."/>
            <person name="Mitros T."/>
            <person name="Policriti A."/>
            <person name="Cipriani G."/>
            <person name="Dondini L."/>
            <person name="Ficklin S."/>
            <person name="Goodstein D.M."/>
            <person name="Xuan P."/>
            <person name="Del Fabbro C."/>
            <person name="Aramini V."/>
            <person name="Copetti D."/>
            <person name="Gonzalez S."/>
            <person name="Horner D.S."/>
            <person name="Falchi R."/>
            <person name="Lucas S."/>
            <person name="Mica E."/>
            <person name="Maldonado J."/>
            <person name="Lazzari B."/>
            <person name="Bielenberg D."/>
            <person name="Pirona R."/>
            <person name="Miculan M."/>
            <person name="Barakat A."/>
            <person name="Testolin R."/>
            <person name="Stella A."/>
            <person name="Tartarini S."/>
            <person name="Tonutti P."/>
            <person name="Arus P."/>
            <person name="Orellana A."/>
            <person name="Wells C."/>
            <person name="Main D."/>
            <person name="Vizzotto G."/>
            <person name="Silva H."/>
            <person name="Salamini F."/>
            <person name="Schmutz J."/>
            <person name="Morgante M."/>
            <person name="Rokhsar D.S."/>
        </authorList>
    </citation>
    <scope>NUCLEOTIDE SEQUENCE [LARGE SCALE GENOMIC DNA]</scope>
    <source>
        <strain evidence="3">cv. Nemared</strain>
    </source>
</reference>
<dbReference type="AlphaFoldDB" id="A0A251P020"/>
<sequence length="105" mass="12114">MFSSAYSPSSASLKKRKRDSKAKAGQQKRLNEESERLVRKITEGYEVYEAMNKRRRTMELANSFLRAEKMKLLGYLNDIHLFICKFQETGVDGNPLPKPPLSMLD</sequence>
<accession>A0A251P020</accession>
<dbReference type="Gramene" id="ONI04892">
    <property type="protein sequence ID" value="ONI04892"/>
    <property type="gene ID" value="PRUPE_6G346600"/>
</dbReference>
<evidence type="ECO:0000256" key="1">
    <source>
        <dbReference type="SAM" id="MobiDB-lite"/>
    </source>
</evidence>
<dbReference type="Proteomes" id="UP000006882">
    <property type="component" value="Chromosome G6"/>
</dbReference>
<protein>
    <submittedName>
        <fullName evidence="2">Uncharacterized protein</fullName>
    </submittedName>
</protein>
<evidence type="ECO:0000313" key="3">
    <source>
        <dbReference type="Proteomes" id="UP000006882"/>
    </source>
</evidence>